<dbReference type="Gene3D" id="3.40.1440.10">
    <property type="entry name" value="GIY-YIG endonuclease"/>
    <property type="match status" value="1"/>
</dbReference>
<keyword evidence="3" id="KW-1185">Reference proteome</keyword>
<dbReference type="PROSITE" id="PS50164">
    <property type="entry name" value="GIY_YIG"/>
    <property type="match status" value="1"/>
</dbReference>
<comment type="caution">
    <text evidence="2">The sequence shown here is derived from an EMBL/GenBank/DDBJ whole genome shotgun (WGS) entry which is preliminary data.</text>
</comment>
<dbReference type="Proteomes" id="UP000012429">
    <property type="component" value="Unassembled WGS sequence"/>
</dbReference>
<dbReference type="SMART" id="SM00465">
    <property type="entry name" value="GIYc"/>
    <property type="match status" value="1"/>
</dbReference>
<dbReference type="RefSeq" id="WP_004121236.1">
    <property type="nucleotide sequence ID" value="NZ_AQHN01000072.1"/>
</dbReference>
<dbReference type="EMBL" id="AQHN01000072">
    <property type="protein sequence ID" value="ENN86066.1"/>
    <property type="molecule type" value="Genomic_DNA"/>
</dbReference>
<accession>N6UZE4</accession>
<evidence type="ECO:0000313" key="2">
    <source>
        <dbReference type="EMBL" id="ENN86066.1"/>
    </source>
</evidence>
<dbReference type="InterPro" id="IPR000305">
    <property type="entry name" value="GIY-YIG_endonuc"/>
</dbReference>
<dbReference type="STRING" id="363754.RHSP_32000"/>
<gene>
    <name evidence="2" type="ORF">RHSP_32000</name>
</gene>
<dbReference type="InterPro" id="IPR035901">
    <property type="entry name" value="GIY-YIG_endonuc_sf"/>
</dbReference>
<protein>
    <recommendedName>
        <fullName evidence="1">GIY-YIG domain-containing protein</fullName>
    </recommendedName>
</protein>
<evidence type="ECO:0000313" key="3">
    <source>
        <dbReference type="Proteomes" id="UP000012429"/>
    </source>
</evidence>
<dbReference type="SUPFAM" id="SSF82771">
    <property type="entry name" value="GIY-YIG endonuclease"/>
    <property type="match status" value="1"/>
</dbReference>
<sequence>MIQKTFYFVYLLTFSNGKVYVGMSKTHQHRVFSRRYQEHRKAAKAGNKSPVYSAWRKYGDPQQEVLSLYATRESCALAEIEAILTYNSTDLSKGYNLMAGGEGLNAPPGSSMYELMEEKVWKNAERCRKISESLKGRPPSSETIDGYKAWRKTDTANAIMREKVWDSPEWRKKLSDRTREQMANGGAEHLRQIKTGRPDHLSPETRAIVTAKQREFSNSPKGKEYARQGYEAMCANPENVANALKRLEMWRNSDVNADHCRKMASLAAAACSRKVRHIKDDIEFASQREMAVHYGVSDAAVSRWIKNGKAIRI</sequence>
<proteinExistence type="predicted"/>
<reference evidence="2 3" key="1">
    <citation type="journal article" date="2012" name="BMC Genomics">
        <title>Genomic basis of broad host range and environmental adaptability of Rhizobium tropici CIAT 899 and Rhizobium sp. PRF 81 which are used in inoculants for common bean (Phaseolus vulgaris L.).</title>
        <authorList>
            <person name="Ormeno-Orrillo E."/>
            <person name="Menna P."/>
            <person name="Almeida L.G."/>
            <person name="Ollero F.J."/>
            <person name="Nicolas M.F."/>
            <person name="Pains Rodrigues E."/>
            <person name="Shigueyoshi Nakatani A."/>
            <person name="Silva Batista J.S."/>
            <person name="Oliveira Chueire L.M."/>
            <person name="Souza R.C."/>
            <person name="Ribeiro Vasconcelos A.T."/>
            <person name="Megias M."/>
            <person name="Hungria M."/>
            <person name="Martinez-Romero E."/>
        </authorList>
    </citation>
    <scope>NUCLEOTIDE SEQUENCE [LARGE SCALE GENOMIC DNA]</scope>
    <source>
        <strain evidence="2 3">PRF 81</strain>
    </source>
</reference>
<dbReference type="AlphaFoldDB" id="N6UZE4"/>
<evidence type="ECO:0000259" key="1">
    <source>
        <dbReference type="PROSITE" id="PS50164"/>
    </source>
</evidence>
<feature type="domain" description="GIY-YIG" evidence="1">
    <location>
        <begin position="5"/>
        <end position="97"/>
    </location>
</feature>
<name>N6UZE4_9HYPH</name>
<organism evidence="2 3">
    <name type="scientific">Rhizobium freirei PRF 81</name>
    <dbReference type="NCBI Taxonomy" id="363754"/>
    <lineage>
        <taxon>Bacteria</taxon>
        <taxon>Pseudomonadati</taxon>
        <taxon>Pseudomonadota</taxon>
        <taxon>Alphaproteobacteria</taxon>
        <taxon>Hyphomicrobiales</taxon>
        <taxon>Rhizobiaceae</taxon>
        <taxon>Rhizobium/Agrobacterium group</taxon>
        <taxon>Rhizobium</taxon>
    </lineage>
</organism>